<keyword evidence="2" id="KW-0328">Glycosyltransferase</keyword>
<proteinExistence type="inferred from homology"/>
<dbReference type="InterPro" id="IPR039528">
    <property type="entry name" value="DPM1-like"/>
</dbReference>
<evidence type="ECO:0000256" key="1">
    <source>
        <dbReference type="ARBA" id="ARBA00006739"/>
    </source>
</evidence>
<dbReference type="AlphaFoldDB" id="A0A0G0Z863"/>
<protein>
    <recommendedName>
        <fullName evidence="4">Glycosyltransferase 2-like domain-containing protein</fullName>
    </recommendedName>
</protein>
<evidence type="ECO:0000256" key="2">
    <source>
        <dbReference type="ARBA" id="ARBA00022676"/>
    </source>
</evidence>
<dbReference type="PANTHER" id="PTHR43398">
    <property type="entry name" value="DOLICHOL-PHOSPHATE MANNOSYLTRANSFERASE SUBUNIT 1"/>
    <property type="match status" value="1"/>
</dbReference>
<evidence type="ECO:0000313" key="6">
    <source>
        <dbReference type="Proteomes" id="UP000033986"/>
    </source>
</evidence>
<dbReference type="EMBL" id="LCDB01000001">
    <property type="protein sequence ID" value="KKS44905.1"/>
    <property type="molecule type" value="Genomic_DNA"/>
</dbReference>
<dbReference type="Gene3D" id="3.90.550.10">
    <property type="entry name" value="Spore Coat Polysaccharide Biosynthesis Protein SpsA, Chain A"/>
    <property type="match status" value="1"/>
</dbReference>
<dbReference type="InterPro" id="IPR001173">
    <property type="entry name" value="Glyco_trans_2-like"/>
</dbReference>
<keyword evidence="3" id="KW-0808">Transferase</keyword>
<evidence type="ECO:0000259" key="4">
    <source>
        <dbReference type="Pfam" id="PF00535"/>
    </source>
</evidence>
<reference evidence="5 6" key="1">
    <citation type="journal article" date="2015" name="Nature">
        <title>rRNA introns, odd ribosomes, and small enigmatic genomes across a large radiation of phyla.</title>
        <authorList>
            <person name="Brown C.T."/>
            <person name="Hug L.A."/>
            <person name="Thomas B.C."/>
            <person name="Sharon I."/>
            <person name="Castelle C.J."/>
            <person name="Singh A."/>
            <person name="Wilkins M.J."/>
            <person name="Williams K.H."/>
            <person name="Banfield J.F."/>
        </authorList>
    </citation>
    <scope>NUCLEOTIDE SEQUENCE [LARGE SCALE GENOMIC DNA]</scope>
</reference>
<name>A0A0G0Z863_9BACT</name>
<comment type="similarity">
    <text evidence="1">Belongs to the glycosyltransferase 2 family.</text>
</comment>
<dbReference type="Proteomes" id="UP000033986">
    <property type="component" value="Unassembled WGS sequence"/>
</dbReference>
<dbReference type="PANTHER" id="PTHR43398:SF1">
    <property type="entry name" value="DOLICHOL-PHOSPHATE MANNOSYLTRANSFERASE SUBUNIT 1"/>
    <property type="match status" value="1"/>
</dbReference>
<organism evidence="5 6">
    <name type="scientific">Candidatus Azambacteria bacterium GW2011_GWB1_42_17</name>
    <dbReference type="NCBI Taxonomy" id="1618615"/>
    <lineage>
        <taxon>Bacteria</taxon>
        <taxon>Candidatus Azamiibacteriota</taxon>
    </lineage>
</organism>
<dbReference type="GO" id="GO:0004582">
    <property type="term" value="F:dolichyl-phosphate beta-D-mannosyltransferase activity"/>
    <property type="evidence" value="ECO:0007669"/>
    <property type="project" value="InterPro"/>
</dbReference>
<dbReference type="Pfam" id="PF00535">
    <property type="entry name" value="Glycos_transf_2"/>
    <property type="match status" value="1"/>
</dbReference>
<sequence>MVVLSVAIPSYQEEKNLKVILPKLLSVLDKIEPSYEVLIVDTMEPMDKTKILCSTFGLRLRYLNRKKGNSFGNGVRTGIAEAQGKYIIFMDADGSHDPEFISELYKYKDEFDVVIASRYITGGATKNSKILIFMSRVVNLIYSFVLNLNCYDVSNSFKLYKTGDLKKLKLSCSNFDIVEEILFKLKRDNKNLTIKEVPFTFDKRMFGKTKRNLFIFTLTYIYTLIKLRFSK</sequence>
<accession>A0A0G0Z863</accession>
<evidence type="ECO:0000256" key="3">
    <source>
        <dbReference type="ARBA" id="ARBA00022679"/>
    </source>
</evidence>
<gene>
    <name evidence="5" type="ORF">UV07_C0001G0025</name>
</gene>
<dbReference type="SUPFAM" id="SSF53448">
    <property type="entry name" value="Nucleotide-diphospho-sugar transferases"/>
    <property type="match status" value="1"/>
</dbReference>
<evidence type="ECO:0000313" key="5">
    <source>
        <dbReference type="EMBL" id="KKS44905.1"/>
    </source>
</evidence>
<comment type="caution">
    <text evidence="5">The sequence shown here is derived from an EMBL/GenBank/DDBJ whole genome shotgun (WGS) entry which is preliminary data.</text>
</comment>
<feature type="domain" description="Glycosyltransferase 2-like" evidence="4">
    <location>
        <begin position="5"/>
        <end position="168"/>
    </location>
</feature>
<dbReference type="InterPro" id="IPR029044">
    <property type="entry name" value="Nucleotide-diphossugar_trans"/>
</dbReference>